<dbReference type="RefSeq" id="WP_044223829.1">
    <property type="nucleotide sequence ID" value="NZ_JRYR02000001.1"/>
</dbReference>
<feature type="domain" description="Protein kinase" evidence="5">
    <location>
        <begin position="127"/>
        <end position="440"/>
    </location>
</feature>
<dbReference type="GO" id="GO:0004672">
    <property type="term" value="F:protein kinase activity"/>
    <property type="evidence" value="ECO:0007669"/>
    <property type="project" value="InterPro"/>
</dbReference>
<keyword evidence="2" id="KW-0808">Transferase</keyword>
<dbReference type="STRING" id="915059.NH26_02475"/>
<accession>A0A1S1YW93</accession>
<dbReference type="Pfam" id="PF03109">
    <property type="entry name" value="ABC1"/>
    <property type="match status" value="1"/>
</dbReference>
<dbReference type="GO" id="GO:0005524">
    <property type="term" value="F:ATP binding"/>
    <property type="evidence" value="ECO:0007669"/>
    <property type="project" value="UniProtKB-KW"/>
</dbReference>
<dbReference type="PROSITE" id="PS50011">
    <property type="entry name" value="PROTEIN_KINASE_DOM"/>
    <property type="match status" value="1"/>
</dbReference>
<evidence type="ECO:0000313" key="6">
    <source>
        <dbReference type="EMBL" id="OHX65291.1"/>
    </source>
</evidence>
<dbReference type="AlphaFoldDB" id="A0A1S1YW93"/>
<dbReference type="Gene3D" id="3.30.200.20">
    <property type="entry name" value="Phosphorylase Kinase, domain 1"/>
    <property type="match status" value="1"/>
</dbReference>
<dbReference type="Gene3D" id="1.10.510.10">
    <property type="entry name" value="Transferase(Phosphotransferase) domain 1"/>
    <property type="match status" value="1"/>
</dbReference>
<dbReference type="CDD" id="cd13970">
    <property type="entry name" value="ABC1_ADCK3"/>
    <property type="match status" value="1"/>
</dbReference>
<comment type="caution">
    <text evidence="6">The sequence shown here is derived from an EMBL/GenBank/DDBJ whole genome shotgun (WGS) entry which is preliminary data.</text>
</comment>
<dbReference type="InterPro" id="IPR034646">
    <property type="entry name" value="ADCK3_dom"/>
</dbReference>
<gene>
    <name evidence="6" type="ORF">NH26_02475</name>
</gene>
<keyword evidence="4" id="KW-0067">ATP-binding</keyword>
<dbReference type="InterPro" id="IPR051409">
    <property type="entry name" value="Atypical_kinase_ADCK"/>
</dbReference>
<keyword evidence="3" id="KW-0547">Nucleotide-binding</keyword>
<evidence type="ECO:0000256" key="2">
    <source>
        <dbReference type="ARBA" id="ARBA00022679"/>
    </source>
</evidence>
<evidence type="ECO:0000259" key="5">
    <source>
        <dbReference type="PROSITE" id="PS50011"/>
    </source>
</evidence>
<dbReference type="SUPFAM" id="SSF56112">
    <property type="entry name" value="Protein kinase-like (PK-like)"/>
    <property type="match status" value="1"/>
</dbReference>
<evidence type="ECO:0000256" key="4">
    <source>
        <dbReference type="ARBA" id="ARBA00022840"/>
    </source>
</evidence>
<protein>
    <submittedName>
        <fullName evidence="6">ABC transporter</fullName>
    </submittedName>
</protein>
<evidence type="ECO:0000256" key="1">
    <source>
        <dbReference type="ARBA" id="ARBA00009670"/>
    </source>
</evidence>
<keyword evidence="7" id="KW-1185">Reference proteome</keyword>
<dbReference type="GO" id="GO:0006744">
    <property type="term" value="P:ubiquinone biosynthetic process"/>
    <property type="evidence" value="ECO:0007669"/>
    <property type="project" value="TreeGrafter"/>
</dbReference>
<dbReference type="EMBL" id="JRYR02000001">
    <property type="protein sequence ID" value="OHX65291.1"/>
    <property type="molecule type" value="Genomic_DNA"/>
</dbReference>
<dbReference type="InterPro" id="IPR000719">
    <property type="entry name" value="Prot_kinase_dom"/>
</dbReference>
<dbReference type="OrthoDB" id="9795390at2"/>
<dbReference type="Proteomes" id="UP000179797">
    <property type="component" value="Unassembled WGS sequence"/>
</dbReference>
<reference evidence="6 7" key="1">
    <citation type="journal article" date="2012" name="Int. J. Syst. Evol. Microbiol.">
        <title>Flammeovirga pacifica sp. nov., isolated from deep-sea sediment.</title>
        <authorList>
            <person name="Xu H."/>
            <person name="Fu Y."/>
            <person name="Yang N."/>
            <person name="Ding Z."/>
            <person name="Lai Q."/>
            <person name="Zeng R."/>
        </authorList>
    </citation>
    <scope>NUCLEOTIDE SEQUENCE [LARGE SCALE GENOMIC DNA]</scope>
    <source>
        <strain evidence="7">DSM 24597 / LMG 26175 / WPAGA1</strain>
    </source>
</reference>
<dbReference type="PANTHER" id="PTHR43851">
    <property type="match status" value="1"/>
</dbReference>
<name>A0A1S1YW93_FLAPC</name>
<dbReference type="InterPro" id="IPR011009">
    <property type="entry name" value="Kinase-like_dom_sf"/>
</dbReference>
<dbReference type="InterPro" id="IPR004147">
    <property type="entry name" value="ABC1_dom"/>
</dbReference>
<evidence type="ECO:0000256" key="3">
    <source>
        <dbReference type="ARBA" id="ARBA00022741"/>
    </source>
</evidence>
<sequence>MATIDNKSQKTIPSSKVQRVSRFVKVGAKVSTNYIKHYAKSVLDNEYTGKEELHKENASDVYEALSELKGSALKVAQMMSMDKNMLPQAYIEKFQMSQYSAPPLSLPLVNKTFIKSFGKAPYQLFDTFSKEAVNAASIGQVHLAEKDGKKYAVKVQYPGVAESVSSDLKLVKPIAVRMMGLNEQDVNHYMQEVEVMLLSETDYELELERSQKITEACAHINNIYFPNYYKDLSSKKILTMDWLDGDHLNEFLAKNPSQEIRNKVGQALWEFYDFQVHQLKEVHADPHPGNFIISEDGLLGIIDFGCVKVIPQDFYQNYFDLMIPENMENEEKRKDVFKSMRFIYDEDSDQDKIFLDQLFKSMISILARPFHTETFDFGDPSYFEEITALAENEENQKILRNSKKPRGIRDGLYLNRTYFGLYSILHQLEAKVTTNSIFFS</sequence>
<organism evidence="6 7">
    <name type="scientific">Flammeovirga pacifica</name>
    <dbReference type="NCBI Taxonomy" id="915059"/>
    <lineage>
        <taxon>Bacteria</taxon>
        <taxon>Pseudomonadati</taxon>
        <taxon>Bacteroidota</taxon>
        <taxon>Cytophagia</taxon>
        <taxon>Cytophagales</taxon>
        <taxon>Flammeovirgaceae</taxon>
        <taxon>Flammeovirga</taxon>
    </lineage>
</organism>
<proteinExistence type="inferred from homology"/>
<evidence type="ECO:0000313" key="7">
    <source>
        <dbReference type="Proteomes" id="UP000179797"/>
    </source>
</evidence>
<comment type="similarity">
    <text evidence="1">Belongs to the protein kinase superfamily. ADCK protein kinase family.</text>
</comment>
<dbReference type="PANTHER" id="PTHR43851:SF3">
    <property type="entry name" value="COENZYME Q8"/>
    <property type="match status" value="1"/>
</dbReference>